<name>A0AAD6IW31_DREDA</name>
<accession>A0AAD6IW31</accession>
<reference evidence="1" key="1">
    <citation type="submission" date="2023-01" db="EMBL/GenBank/DDBJ databases">
        <title>The chitinases involved in constricting ring structure development in the nematode-trapping fungus Drechslerella dactyloides.</title>
        <authorList>
            <person name="Wang R."/>
            <person name="Zhang L."/>
            <person name="Tang P."/>
            <person name="Li S."/>
            <person name="Liang L."/>
        </authorList>
    </citation>
    <scope>NUCLEOTIDE SEQUENCE</scope>
    <source>
        <strain evidence="1">YMF1.00031</strain>
    </source>
</reference>
<organism evidence="1 2">
    <name type="scientific">Drechslerella dactyloides</name>
    <name type="common">Nematode-trapping fungus</name>
    <name type="synonym">Arthrobotrys dactyloides</name>
    <dbReference type="NCBI Taxonomy" id="74499"/>
    <lineage>
        <taxon>Eukaryota</taxon>
        <taxon>Fungi</taxon>
        <taxon>Dikarya</taxon>
        <taxon>Ascomycota</taxon>
        <taxon>Pezizomycotina</taxon>
        <taxon>Orbiliomycetes</taxon>
        <taxon>Orbiliales</taxon>
        <taxon>Orbiliaceae</taxon>
        <taxon>Drechslerella</taxon>
    </lineage>
</organism>
<dbReference type="EMBL" id="JAQGDS010000008">
    <property type="protein sequence ID" value="KAJ6258660.1"/>
    <property type="molecule type" value="Genomic_DNA"/>
</dbReference>
<evidence type="ECO:0000313" key="1">
    <source>
        <dbReference type="EMBL" id="KAJ6258660.1"/>
    </source>
</evidence>
<dbReference type="Proteomes" id="UP001221413">
    <property type="component" value="Unassembled WGS sequence"/>
</dbReference>
<gene>
    <name evidence="1" type="ORF">Dda_6708</name>
</gene>
<comment type="caution">
    <text evidence="1">The sequence shown here is derived from an EMBL/GenBank/DDBJ whole genome shotgun (WGS) entry which is preliminary data.</text>
</comment>
<sequence>MAAESASWTGLHHPSSYKMPPITIAELITDLSSLKACDPADALSLVTIDASLLPAALRSETADDSNKILSVARELIDLHAEISQRKGLEELAGSREAVEAIIQRVQEKV</sequence>
<keyword evidence="2" id="KW-1185">Reference proteome</keyword>
<protein>
    <submittedName>
        <fullName evidence="1">Uncharacterized protein</fullName>
    </submittedName>
</protein>
<evidence type="ECO:0000313" key="2">
    <source>
        <dbReference type="Proteomes" id="UP001221413"/>
    </source>
</evidence>
<proteinExistence type="predicted"/>
<dbReference type="AlphaFoldDB" id="A0AAD6IW31"/>